<protein>
    <submittedName>
        <fullName evidence="4">Biotin-requiring enzyme</fullName>
    </submittedName>
</protein>
<dbReference type="EMBL" id="FQXM01000005">
    <property type="protein sequence ID" value="SHH46666.1"/>
    <property type="molecule type" value="Genomic_DNA"/>
</dbReference>
<feature type="compositionally biased region" description="Basic and acidic residues" evidence="2">
    <location>
        <begin position="32"/>
        <end position="43"/>
    </location>
</feature>
<organism evidence="4 5">
    <name type="scientific">Clostridium grantii DSM 8605</name>
    <dbReference type="NCBI Taxonomy" id="1121316"/>
    <lineage>
        <taxon>Bacteria</taxon>
        <taxon>Bacillati</taxon>
        <taxon>Bacillota</taxon>
        <taxon>Clostridia</taxon>
        <taxon>Eubacteriales</taxon>
        <taxon>Clostridiaceae</taxon>
        <taxon>Clostridium</taxon>
    </lineage>
</organism>
<evidence type="ECO:0000313" key="5">
    <source>
        <dbReference type="Proteomes" id="UP000184447"/>
    </source>
</evidence>
<dbReference type="Gene3D" id="2.40.50.100">
    <property type="match status" value="1"/>
</dbReference>
<evidence type="ECO:0000256" key="2">
    <source>
        <dbReference type="SAM" id="MobiDB-lite"/>
    </source>
</evidence>
<dbReference type="CDD" id="cd06850">
    <property type="entry name" value="biotinyl_domain"/>
    <property type="match status" value="1"/>
</dbReference>
<reference evidence="4 5" key="1">
    <citation type="submission" date="2016-11" db="EMBL/GenBank/DDBJ databases">
        <authorList>
            <person name="Jaros S."/>
            <person name="Januszkiewicz K."/>
            <person name="Wedrychowicz H."/>
        </authorList>
    </citation>
    <scope>NUCLEOTIDE SEQUENCE [LARGE SCALE GENOMIC DNA]</scope>
    <source>
        <strain evidence="4 5">DSM 8605</strain>
    </source>
</reference>
<accession>A0A1M5T7H3</accession>
<dbReference type="PANTHER" id="PTHR45266">
    <property type="entry name" value="OXALOACETATE DECARBOXYLASE ALPHA CHAIN"/>
    <property type="match status" value="1"/>
</dbReference>
<dbReference type="Pfam" id="PF00364">
    <property type="entry name" value="Biotin_lipoyl"/>
    <property type="match status" value="1"/>
</dbReference>
<dbReference type="SUPFAM" id="SSF51230">
    <property type="entry name" value="Single hybrid motif"/>
    <property type="match status" value="1"/>
</dbReference>
<feature type="domain" description="Lipoyl-binding" evidence="3">
    <location>
        <begin position="46"/>
        <end position="122"/>
    </location>
</feature>
<evidence type="ECO:0000259" key="3">
    <source>
        <dbReference type="PROSITE" id="PS50968"/>
    </source>
</evidence>
<dbReference type="InterPro" id="IPR011053">
    <property type="entry name" value="Single_hybrid_motif"/>
</dbReference>
<dbReference type="FunFam" id="2.40.50.100:FF:000003">
    <property type="entry name" value="Acetyl-CoA carboxylase biotin carboxyl carrier protein"/>
    <property type="match status" value="1"/>
</dbReference>
<dbReference type="OrthoDB" id="9812676at2"/>
<dbReference type="InterPro" id="IPR001882">
    <property type="entry name" value="Biotin_BS"/>
</dbReference>
<sequence>MKKYKVKLNGKVYEVEVEEMEVTSEPATFNGDEDKQKEKEKQSEVAATNSVEGEEILAPLPGNILEVKVKEGDSVKKGQILFILEAMKLENEIVASNDGIVGRILVNKGGTVVTGECLGVLKRN</sequence>
<proteinExistence type="predicted"/>
<evidence type="ECO:0000313" key="4">
    <source>
        <dbReference type="EMBL" id="SHH46666.1"/>
    </source>
</evidence>
<dbReference type="Proteomes" id="UP000184447">
    <property type="component" value="Unassembled WGS sequence"/>
</dbReference>
<keyword evidence="1" id="KW-0092">Biotin</keyword>
<dbReference type="InterPro" id="IPR050709">
    <property type="entry name" value="Biotin_Carboxyl_Carrier/Decarb"/>
</dbReference>
<evidence type="ECO:0000256" key="1">
    <source>
        <dbReference type="ARBA" id="ARBA00023267"/>
    </source>
</evidence>
<dbReference type="PROSITE" id="PS00188">
    <property type="entry name" value="BIOTIN"/>
    <property type="match status" value="1"/>
</dbReference>
<keyword evidence="5" id="KW-1185">Reference proteome</keyword>
<dbReference type="RefSeq" id="WP_073337559.1">
    <property type="nucleotide sequence ID" value="NZ_FQXM01000005.1"/>
</dbReference>
<dbReference type="InterPro" id="IPR000089">
    <property type="entry name" value="Biotin_lipoyl"/>
</dbReference>
<dbReference type="STRING" id="1121316.SAMN02745207_01238"/>
<dbReference type="AlphaFoldDB" id="A0A1M5T7H3"/>
<dbReference type="PROSITE" id="PS50968">
    <property type="entry name" value="BIOTINYL_LIPOYL"/>
    <property type="match status" value="1"/>
</dbReference>
<dbReference type="PANTHER" id="PTHR45266:SF3">
    <property type="entry name" value="OXALOACETATE DECARBOXYLASE ALPHA CHAIN"/>
    <property type="match status" value="1"/>
</dbReference>
<gene>
    <name evidence="4" type="ORF">SAMN02745207_01238</name>
</gene>
<name>A0A1M5T7H3_9CLOT</name>
<feature type="region of interest" description="Disordered" evidence="2">
    <location>
        <begin position="23"/>
        <end position="52"/>
    </location>
</feature>